<gene>
    <name evidence="2" type="ORF">SAMN04488104_101735</name>
</gene>
<feature type="signal peptide" evidence="1">
    <location>
        <begin position="1"/>
        <end position="27"/>
    </location>
</feature>
<feature type="chain" id="PRO_5011574301" description="Secreted protein" evidence="1">
    <location>
        <begin position="28"/>
        <end position="69"/>
    </location>
</feature>
<keyword evidence="3" id="KW-1185">Reference proteome</keyword>
<protein>
    <recommendedName>
        <fullName evidence="4">Secreted protein</fullName>
    </recommendedName>
</protein>
<evidence type="ECO:0000256" key="1">
    <source>
        <dbReference type="SAM" id="SignalP"/>
    </source>
</evidence>
<name>A0A1G6SKF6_9BACT</name>
<sequence length="69" mass="7381">MKRILFEGTALAILLAFGGTFTTESNAGPFGNQGHWVTLGDGSEECLKHWWQNNCKVGDTRPGSGAGIE</sequence>
<evidence type="ECO:0000313" key="2">
    <source>
        <dbReference type="EMBL" id="SDD16625.1"/>
    </source>
</evidence>
<accession>A0A1G6SKF6</accession>
<evidence type="ECO:0008006" key="4">
    <source>
        <dbReference type="Google" id="ProtNLM"/>
    </source>
</evidence>
<dbReference type="STRING" id="686796.SAMN04488104_101735"/>
<dbReference type="Proteomes" id="UP000199060">
    <property type="component" value="Unassembled WGS sequence"/>
</dbReference>
<reference evidence="3" key="1">
    <citation type="submission" date="2016-10" db="EMBL/GenBank/DDBJ databases">
        <authorList>
            <person name="Varghese N."/>
            <person name="Submissions S."/>
        </authorList>
    </citation>
    <scope>NUCLEOTIDE SEQUENCE [LARGE SCALE GENOMIC DNA]</scope>
    <source>
        <strain evidence="3">DSM 23095</strain>
    </source>
</reference>
<dbReference type="AlphaFoldDB" id="A0A1G6SKF6"/>
<dbReference type="OrthoDB" id="9964172at2"/>
<dbReference type="RefSeq" id="WP_087939249.1">
    <property type="nucleotide sequence ID" value="NZ_FNAC01000017.1"/>
</dbReference>
<evidence type="ECO:0000313" key="3">
    <source>
        <dbReference type="Proteomes" id="UP000199060"/>
    </source>
</evidence>
<organism evidence="2 3">
    <name type="scientific">Algoriphagus faecimaris</name>
    <dbReference type="NCBI Taxonomy" id="686796"/>
    <lineage>
        <taxon>Bacteria</taxon>
        <taxon>Pseudomonadati</taxon>
        <taxon>Bacteroidota</taxon>
        <taxon>Cytophagia</taxon>
        <taxon>Cytophagales</taxon>
        <taxon>Cyclobacteriaceae</taxon>
        <taxon>Algoriphagus</taxon>
    </lineage>
</organism>
<dbReference type="EMBL" id="FNAC01000017">
    <property type="protein sequence ID" value="SDD16625.1"/>
    <property type="molecule type" value="Genomic_DNA"/>
</dbReference>
<keyword evidence="1" id="KW-0732">Signal</keyword>
<proteinExistence type="predicted"/>